<dbReference type="Pfam" id="PF13692">
    <property type="entry name" value="Glyco_trans_1_4"/>
    <property type="match status" value="1"/>
</dbReference>
<evidence type="ECO:0000313" key="2">
    <source>
        <dbReference type="EMBL" id="AWI54449.1"/>
    </source>
</evidence>
<dbReference type="PANTHER" id="PTHR45947">
    <property type="entry name" value="SULFOQUINOVOSYL TRANSFERASE SQD2"/>
    <property type="match status" value="1"/>
</dbReference>
<dbReference type="Proteomes" id="UP000244892">
    <property type="component" value="Chromosome"/>
</dbReference>
<gene>
    <name evidence="2" type="ORF">DEH84_14210</name>
</gene>
<dbReference type="CDD" id="cd03794">
    <property type="entry name" value="GT4_WbuB-like"/>
    <property type="match status" value="1"/>
</dbReference>
<evidence type="ECO:0000259" key="1">
    <source>
        <dbReference type="Pfam" id="PF13579"/>
    </source>
</evidence>
<name>A0A2U8FTS0_9BURK</name>
<dbReference type="InterPro" id="IPR050194">
    <property type="entry name" value="Glycosyltransferase_grp1"/>
</dbReference>
<dbReference type="AlphaFoldDB" id="A0A2U8FTS0"/>
<dbReference type="Gene3D" id="3.40.50.2000">
    <property type="entry name" value="Glycogen Phosphorylase B"/>
    <property type="match status" value="2"/>
</dbReference>
<dbReference type="InterPro" id="IPR028098">
    <property type="entry name" value="Glyco_trans_4-like_N"/>
</dbReference>
<organism evidence="2 3">
    <name type="scientific">Aquabacterium olei</name>
    <dbReference type="NCBI Taxonomy" id="1296669"/>
    <lineage>
        <taxon>Bacteria</taxon>
        <taxon>Pseudomonadati</taxon>
        <taxon>Pseudomonadota</taxon>
        <taxon>Betaproteobacteria</taxon>
        <taxon>Burkholderiales</taxon>
        <taxon>Aquabacterium</taxon>
    </lineage>
</organism>
<sequence>MKVLIYSANFAPEPTGIGKYSGEMAEWLAKNGHEIRVVAAPPYYPNWQIDRNYRWPPYRKEDMVGCKVWRAPIWVPRNPSGIKRVIHLATFGISSVPVMLLQCFWRPDVVITVAPSFMCAPAGWLTARMTGATAWLHVQDFEVDVAFRMGFLRGRGAQGIVRHLERWMMRRFDAVSTISQRMLNTLKEKGVRRERCRMLPNWADIQRITPLSHASTYRKMLGIPAEATVCLFSGSLGQKQGLMVIPEAARLLQPTHADIHYVVCGDGVMKQDLEEACRGLRNVHFLPLQPIEQLPELLGLADIHLLPQSPEAEDLVLPSKLTGMVSSGRPIIATCRATSEIASIVRKCGVVVPPEDAPELAKAIAELATSPERRLAMGIAARHYAEEQIGRDSVLERLVQDMIRTRTASHRALSQRN</sequence>
<dbReference type="Pfam" id="PF13579">
    <property type="entry name" value="Glyco_trans_4_4"/>
    <property type="match status" value="1"/>
</dbReference>
<dbReference type="EMBL" id="CP029210">
    <property type="protein sequence ID" value="AWI54449.1"/>
    <property type="molecule type" value="Genomic_DNA"/>
</dbReference>
<dbReference type="RefSeq" id="WP_109037445.1">
    <property type="nucleotide sequence ID" value="NZ_CP029210.1"/>
</dbReference>
<keyword evidence="3" id="KW-1185">Reference proteome</keyword>
<feature type="domain" description="Glycosyltransferase subfamily 4-like N-terminal" evidence="1">
    <location>
        <begin position="15"/>
        <end position="202"/>
    </location>
</feature>
<dbReference type="SUPFAM" id="SSF53756">
    <property type="entry name" value="UDP-Glycosyltransferase/glycogen phosphorylase"/>
    <property type="match status" value="1"/>
</dbReference>
<dbReference type="NCBIfam" id="NF007640">
    <property type="entry name" value="PRK10307.1"/>
    <property type="match status" value="1"/>
</dbReference>
<proteinExistence type="predicted"/>
<dbReference type="GO" id="GO:0016758">
    <property type="term" value="F:hexosyltransferase activity"/>
    <property type="evidence" value="ECO:0007669"/>
    <property type="project" value="TreeGrafter"/>
</dbReference>
<dbReference type="OrthoDB" id="9787293at2"/>
<reference evidence="2 3" key="1">
    <citation type="submission" date="2018-05" db="EMBL/GenBank/DDBJ databases">
        <title>complete genome sequence of Aquabacterium olei NBRC 110486.</title>
        <authorList>
            <person name="Tang B."/>
            <person name="Chang J."/>
            <person name="Zhang L."/>
            <person name="Yang H."/>
        </authorList>
    </citation>
    <scope>NUCLEOTIDE SEQUENCE [LARGE SCALE GENOMIC DNA]</scope>
    <source>
        <strain evidence="2 3">NBRC 110486</strain>
    </source>
</reference>
<dbReference type="PANTHER" id="PTHR45947:SF3">
    <property type="entry name" value="SULFOQUINOVOSYL TRANSFERASE SQD2"/>
    <property type="match status" value="1"/>
</dbReference>
<accession>A0A2U8FTS0</accession>
<keyword evidence="2" id="KW-0808">Transferase</keyword>
<evidence type="ECO:0000313" key="3">
    <source>
        <dbReference type="Proteomes" id="UP000244892"/>
    </source>
</evidence>
<dbReference type="KEGG" id="aon:DEH84_14210"/>
<protein>
    <submittedName>
        <fullName evidence="2">Colanic acid biosynthesis glycosyltransferase WcaI</fullName>
    </submittedName>
</protein>